<dbReference type="InterPro" id="IPR014710">
    <property type="entry name" value="RmlC-like_jellyroll"/>
</dbReference>
<dbReference type="RefSeq" id="WP_342810331.1">
    <property type="nucleotide sequence ID" value="NZ_JAOPJZ010000027.1"/>
</dbReference>
<sequence>MGYHTISPTDIAPFDAPGRDFRSISRALDLEHLGLNHITAAPGEQLPMHYHAHETQEEAFYVIEGTLHVETPDSEYIVETGSLFVVEPGNYHRGYNPKDAAGPLEVLAVGAPSGKDATVYESEGEE</sequence>
<name>A0AAP2ZC70_9EURY</name>
<dbReference type="Pfam" id="PF07883">
    <property type="entry name" value="Cupin_2"/>
    <property type="match status" value="1"/>
</dbReference>
<evidence type="ECO:0000313" key="4">
    <source>
        <dbReference type="Proteomes" id="UP001321047"/>
    </source>
</evidence>
<dbReference type="InterPro" id="IPR013096">
    <property type="entry name" value="Cupin_2"/>
</dbReference>
<reference evidence="3 4" key="1">
    <citation type="submission" date="2022-09" db="EMBL/GenBank/DDBJ databases">
        <title>Enrichment on poylsaccharides allowed isolation of novel metabolic and taxonomic groups of Haloarchaea.</title>
        <authorList>
            <person name="Sorokin D.Y."/>
            <person name="Elcheninov A.G."/>
            <person name="Khizhniak T.V."/>
            <person name="Kolganova T.V."/>
            <person name="Kublanov I.V."/>
        </authorList>
    </citation>
    <scope>NUCLEOTIDE SEQUENCE [LARGE SCALE GENOMIC DNA]</scope>
    <source>
        <strain evidence="3 4">AArc-curdl1</strain>
    </source>
</reference>
<feature type="domain" description="Cupin type-2" evidence="2">
    <location>
        <begin position="37"/>
        <end position="109"/>
    </location>
</feature>
<dbReference type="AlphaFoldDB" id="A0AAP2ZC70"/>
<protein>
    <submittedName>
        <fullName evidence="3">Cupin domain-containing protein</fullName>
    </submittedName>
</protein>
<dbReference type="PANTHER" id="PTHR35848">
    <property type="entry name" value="OXALATE-BINDING PROTEIN"/>
    <property type="match status" value="1"/>
</dbReference>
<dbReference type="EMBL" id="JAOPJZ010000027">
    <property type="protein sequence ID" value="MCU4754025.1"/>
    <property type="molecule type" value="Genomic_DNA"/>
</dbReference>
<evidence type="ECO:0000259" key="2">
    <source>
        <dbReference type="Pfam" id="PF07883"/>
    </source>
</evidence>
<dbReference type="Proteomes" id="UP001321047">
    <property type="component" value="Unassembled WGS sequence"/>
</dbReference>
<organism evidence="3 4">
    <name type="scientific">Natronosalvus hydrolyticus</name>
    <dbReference type="NCBI Taxonomy" id="2979988"/>
    <lineage>
        <taxon>Archaea</taxon>
        <taxon>Methanobacteriati</taxon>
        <taxon>Methanobacteriota</taxon>
        <taxon>Stenosarchaea group</taxon>
        <taxon>Halobacteria</taxon>
        <taxon>Halobacteriales</taxon>
        <taxon>Natrialbaceae</taxon>
        <taxon>Natronosalvus</taxon>
    </lineage>
</organism>
<gene>
    <name evidence="3" type="ORF">OB919_18925</name>
</gene>
<keyword evidence="4" id="KW-1185">Reference proteome</keyword>
<evidence type="ECO:0000313" key="3">
    <source>
        <dbReference type="EMBL" id="MCU4754025.1"/>
    </source>
</evidence>
<dbReference type="Gene3D" id="2.60.120.10">
    <property type="entry name" value="Jelly Rolls"/>
    <property type="match status" value="1"/>
</dbReference>
<dbReference type="InterPro" id="IPR051610">
    <property type="entry name" value="GPI/OXD"/>
</dbReference>
<dbReference type="SUPFAM" id="SSF51182">
    <property type="entry name" value="RmlC-like cupins"/>
    <property type="match status" value="1"/>
</dbReference>
<dbReference type="InterPro" id="IPR011051">
    <property type="entry name" value="RmlC_Cupin_sf"/>
</dbReference>
<proteinExistence type="predicted"/>
<accession>A0AAP2ZC70</accession>
<keyword evidence="1" id="KW-0479">Metal-binding</keyword>
<comment type="caution">
    <text evidence="3">The sequence shown here is derived from an EMBL/GenBank/DDBJ whole genome shotgun (WGS) entry which is preliminary data.</text>
</comment>
<evidence type="ECO:0000256" key="1">
    <source>
        <dbReference type="ARBA" id="ARBA00022723"/>
    </source>
</evidence>
<dbReference type="GO" id="GO:0046872">
    <property type="term" value="F:metal ion binding"/>
    <property type="evidence" value="ECO:0007669"/>
    <property type="project" value="UniProtKB-KW"/>
</dbReference>